<keyword evidence="3 9" id="KW-0479">Metal-binding</keyword>
<evidence type="ECO:0000256" key="1">
    <source>
        <dbReference type="ARBA" id="ARBA00022490"/>
    </source>
</evidence>
<organism evidence="10">
    <name type="scientific">Desulfobacca acetoxidans</name>
    <dbReference type="NCBI Taxonomy" id="60893"/>
    <lineage>
        <taxon>Bacteria</taxon>
        <taxon>Pseudomonadati</taxon>
        <taxon>Thermodesulfobacteriota</taxon>
        <taxon>Desulfobaccia</taxon>
        <taxon>Desulfobaccales</taxon>
        <taxon>Desulfobaccaceae</taxon>
        <taxon>Desulfobacca</taxon>
    </lineage>
</organism>
<feature type="binding site" evidence="9">
    <location>
        <position position="62"/>
    </location>
    <ligand>
        <name>ATP</name>
        <dbReference type="ChEBI" id="CHEBI:30616"/>
    </ligand>
</feature>
<dbReference type="GO" id="GO:0000287">
    <property type="term" value="F:magnesium ion binding"/>
    <property type="evidence" value="ECO:0007669"/>
    <property type="project" value="UniProtKB-UniRule"/>
</dbReference>
<keyword evidence="2 9" id="KW-0436">Ligase</keyword>
<feature type="binding site" evidence="9">
    <location>
        <begin position="123"/>
        <end position="126"/>
    </location>
    <ligand>
        <name>ATP</name>
        <dbReference type="ChEBI" id="CHEBI:30616"/>
    </ligand>
</feature>
<dbReference type="UniPathway" id="UPA00078">
    <property type="reaction ID" value="UER00161"/>
</dbReference>
<accession>A0A7V6A6I2</accession>
<dbReference type="GO" id="GO:0004141">
    <property type="term" value="F:dethiobiotin synthase activity"/>
    <property type="evidence" value="ECO:0007669"/>
    <property type="project" value="UniProtKB-UniRule"/>
</dbReference>
<keyword evidence="4 9" id="KW-0547">Nucleotide-binding</keyword>
<keyword evidence="6 9" id="KW-0067">ATP-binding</keyword>
<evidence type="ECO:0000313" key="10">
    <source>
        <dbReference type="EMBL" id="HHS30948.1"/>
    </source>
</evidence>
<comment type="subcellular location">
    <subcellularLocation>
        <location evidence="9">Cytoplasm</location>
    </subcellularLocation>
</comment>
<name>A0A7V6A6I2_9BACT</name>
<dbReference type="Pfam" id="PF13500">
    <property type="entry name" value="AAA_26"/>
    <property type="match status" value="1"/>
</dbReference>
<dbReference type="EC" id="6.3.3.3" evidence="9"/>
<feature type="active site" evidence="9">
    <location>
        <position position="45"/>
    </location>
</feature>
<comment type="catalytic activity">
    <reaction evidence="8">
        <text>(7R,8S)-8-amino-7-(carboxyamino)nonanoate + ATP = (4R,5S)-dethiobiotin + ADP + phosphate + H(+)</text>
        <dbReference type="Rhea" id="RHEA:63684"/>
        <dbReference type="ChEBI" id="CHEBI:15378"/>
        <dbReference type="ChEBI" id="CHEBI:30616"/>
        <dbReference type="ChEBI" id="CHEBI:43474"/>
        <dbReference type="ChEBI" id="CHEBI:149470"/>
        <dbReference type="ChEBI" id="CHEBI:149473"/>
        <dbReference type="ChEBI" id="CHEBI:456216"/>
    </reaction>
</comment>
<comment type="similarity">
    <text evidence="9">Belongs to the dethiobiotin synthetase family.</text>
</comment>
<feature type="binding site" evidence="9">
    <location>
        <position position="24"/>
    </location>
    <ligand>
        <name>Mg(2+)</name>
        <dbReference type="ChEBI" id="CHEBI:18420"/>
    </ligand>
</feature>
<comment type="subunit">
    <text evidence="9">Homodimer.</text>
</comment>
<dbReference type="PIRSF" id="PIRSF006755">
    <property type="entry name" value="DTB_synth"/>
    <property type="match status" value="1"/>
</dbReference>
<dbReference type="SUPFAM" id="SSF52540">
    <property type="entry name" value="P-loop containing nucleoside triphosphate hydrolases"/>
    <property type="match status" value="1"/>
</dbReference>
<dbReference type="GO" id="GO:0005524">
    <property type="term" value="F:ATP binding"/>
    <property type="evidence" value="ECO:0007669"/>
    <property type="project" value="UniProtKB-UniRule"/>
</dbReference>
<dbReference type="NCBIfam" id="TIGR00347">
    <property type="entry name" value="bioD"/>
    <property type="match status" value="1"/>
</dbReference>
<dbReference type="EMBL" id="DTGR01000226">
    <property type="protein sequence ID" value="HHS30948.1"/>
    <property type="molecule type" value="Genomic_DNA"/>
</dbReference>
<keyword evidence="1 9" id="KW-0963">Cytoplasm</keyword>
<dbReference type="PANTHER" id="PTHR43210">
    <property type="entry name" value="DETHIOBIOTIN SYNTHETASE"/>
    <property type="match status" value="1"/>
</dbReference>
<protein>
    <recommendedName>
        <fullName evidence="9">ATP-dependent dethiobiotin synthetase BioD</fullName>
        <ecNumber evidence="9">6.3.3.3</ecNumber>
    </recommendedName>
    <alternativeName>
        <fullName evidence="9">DTB synthetase</fullName>
        <shortName evidence="9">DTBS</shortName>
    </alternativeName>
    <alternativeName>
        <fullName evidence="9">Dethiobiotin synthase</fullName>
    </alternativeName>
</protein>
<comment type="caution">
    <text evidence="9">Lacks conserved residue(s) required for the propagation of feature annotation.</text>
</comment>
<feature type="binding site" evidence="9">
    <location>
        <position position="62"/>
    </location>
    <ligand>
        <name>Mg(2+)</name>
        <dbReference type="ChEBI" id="CHEBI:18420"/>
    </ligand>
</feature>
<dbReference type="GO" id="GO:0005829">
    <property type="term" value="C:cytosol"/>
    <property type="evidence" value="ECO:0007669"/>
    <property type="project" value="TreeGrafter"/>
</dbReference>
<evidence type="ECO:0000256" key="7">
    <source>
        <dbReference type="ARBA" id="ARBA00022842"/>
    </source>
</evidence>
<sequence length="255" mass="27074">MHLPSLTKVKGVFVTGTDTGVGKTWIAAGLTAVLRRWGLSACYFKPVQSGCPEESGRLIPTDARFAKELAGLTEPLEILTPIALRLPLAPGVAAAREGIDVDLDRIVRARADLARRYDLLVTEGAGGLYVPLKGTEFLVLDMIKWLKVPLIVVARAGLGTINHTVLTVKAAQQAGVPVAGVVLNRYPAKPSLAEETNPEVIASLTHVPILGRVPEIPAITSSEGQTSFLAVLDQVCHALAQSCAARAFVECMVLE</sequence>
<reference evidence="10" key="1">
    <citation type="journal article" date="2020" name="mSystems">
        <title>Genome- and Community-Level Interaction Insights into Carbon Utilization and Element Cycling Functions of Hydrothermarchaeota in Hydrothermal Sediment.</title>
        <authorList>
            <person name="Zhou Z."/>
            <person name="Liu Y."/>
            <person name="Xu W."/>
            <person name="Pan J."/>
            <person name="Luo Z.H."/>
            <person name="Li M."/>
        </authorList>
    </citation>
    <scope>NUCLEOTIDE SEQUENCE [LARGE SCALE GENOMIC DNA]</scope>
    <source>
        <strain evidence="10">SpSt-767</strain>
    </source>
</reference>
<evidence type="ECO:0000256" key="6">
    <source>
        <dbReference type="ARBA" id="ARBA00022840"/>
    </source>
</evidence>
<dbReference type="AlphaFoldDB" id="A0A7V6A6I2"/>
<keyword evidence="5 9" id="KW-0093">Biotin biosynthesis</keyword>
<feature type="binding site" evidence="9">
    <location>
        <position position="123"/>
    </location>
    <ligand>
        <name>Mg(2+)</name>
        <dbReference type="ChEBI" id="CHEBI:18420"/>
    </ligand>
</feature>
<evidence type="ECO:0000256" key="8">
    <source>
        <dbReference type="ARBA" id="ARBA00047386"/>
    </source>
</evidence>
<comment type="cofactor">
    <cofactor evidence="9">
        <name>Mg(2+)</name>
        <dbReference type="ChEBI" id="CHEBI:18420"/>
    </cofactor>
</comment>
<comment type="pathway">
    <text evidence="9">Cofactor biosynthesis; biotin biosynthesis; biotin from 7,8-diaminononanoate: step 1/2.</text>
</comment>
<dbReference type="CDD" id="cd03109">
    <property type="entry name" value="DTBS"/>
    <property type="match status" value="1"/>
</dbReference>
<feature type="binding site" evidence="9">
    <location>
        <position position="49"/>
    </location>
    <ligand>
        <name>substrate</name>
    </ligand>
</feature>
<dbReference type="Gene3D" id="3.40.50.300">
    <property type="entry name" value="P-loop containing nucleotide triphosphate hydrolases"/>
    <property type="match status" value="1"/>
</dbReference>
<dbReference type="HAMAP" id="MF_00336">
    <property type="entry name" value="BioD"/>
    <property type="match status" value="1"/>
</dbReference>
<dbReference type="GO" id="GO:0009102">
    <property type="term" value="P:biotin biosynthetic process"/>
    <property type="evidence" value="ECO:0007669"/>
    <property type="project" value="UniProtKB-UniRule"/>
</dbReference>
<comment type="caution">
    <text evidence="10">The sequence shown here is derived from an EMBL/GenBank/DDBJ whole genome shotgun (WGS) entry which is preliminary data.</text>
</comment>
<evidence type="ECO:0000256" key="2">
    <source>
        <dbReference type="ARBA" id="ARBA00022598"/>
    </source>
</evidence>
<comment type="catalytic activity">
    <reaction evidence="9">
        <text>(7R,8S)-7,8-diammoniononanoate + CO2 + ATP = (4R,5S)-dethiobiotin + ADP + phosphate + 3 H(+)</text>
        <dbReference type="Rhea" id="RHEA:15805"/>
        <dbReference type="ChEBI" id="CHEBI:15378"/>
        <dbReference type="ChEBI" id="CHEBI:16526"/>
        <dbReference type="ChEBI" id="CHEBI:30616"/>
        <dbReference type="ChEBI" id="CHEBI:43474"/>
        <dbReference type="ChEBI" id="CHEBI:149469"/>
        <dbReference type="ChEBI" id="CHEBI:149473"/>
        <dbReference type="ChEBI" id="CHEBI:456216"/>
        <dbReference type="EC" id="6.3.3.3"/>
    </reaction>
</comment>
<feature type="binding site" evidence="9">
    <location>
        <begin position="214"/>
        <end position="216"/>
    </location>
    <ligand>
        <name>ATP</name>
        <dbReference type="ChEBI" id="CHEBI:30616"/>
    </ligand>
</feature>
<proteinExistence type="inferred from homology"/>
<evidence type="ECO:0000256" key="4">
    <source>
        <dbReference type="ARBA" id="ARBA00022741"/>
    </source>
</evidence>
<comment type="function">
    <text evidence="9">Catalyzes a mechanistically unusual reaction, the ATP-dependent insertion of CO2 between the N7 and N8 nitrogen atoms of 7,8-diaminopelargonic acid (DAPA, also called 7,8-diammoniononanoate) to form a ureido ring.</text>
</comment>
<dbReference type="InterPro" id="IPR027417">
    <property type="entry name" value="P-loop_NTPase"/>
</dbReference>
<keyword evidence="7 9" id="KW-0460">Magnesium</keyword>
<dbReference type="PANTHER" id="PTHR43210:SF2">
    <property type="entry name" value="ATP-DEPENDENT DETHIOBIOTIN SYNTHETASE BIOD 2"/>
    <property type="match status" value="1"/>
</dbReference>
<evidence type="ECO:0000256" key="3">
    <source>
        <dbReference type="ARBA" id="ARBA00022723"/>
    </source>
</evidence>
<dbReference type="InterPro" id="IPR004472">
    <property type="entry name" value="DTB_synth_BioD"/>
</dbReference>
<evidence type="ECO:0000256" key="5">
    <source>
        <dbReference type="ARBA" id="ARBA00022756"/>
    </source>
</evidence>
<evidence type="ECO:0000256" key="9">
    <source>
        <dbReference type="HAMAP-Rule" id="MF_00336"/>
    </source>
</evidence>
<feature type="binding site" evidence="9">
    <location>
        <begin position="184"/>
        <end position="185"/>
    </location>
    <ligand>
        <name>ATP</name>
        <dbReference type="ChEBI" id="CHEBI:30616"/>
    </ligand>
</feature>
<gene>
    <name evidence="9 10" type="primary">bioD</name>
    <name evidence="10" type="ORF">ENV52_14770</name>
</gene>